<keyword evidence="3" id="KW-0540">Nuclease</keyword>
<reference evidence="9 10" key="1">
    <citation type="submission" date="2019-02" db="EMBL/GenBank/DDBJ databases">
        <title>Deep-cultivation of Planctomycetes and their phenomic and genomic characterization uncovers novel biology.</title>
        <authorList>
            <person name="Wiegand S."/>
            <person name="Jogler M."/>
            <person name="Boedeker C."/>
            <person name="Pinto D."/>
            <person name="Vollmers J."/>
            <person name="Rivas-Marin E."/>
            <person name="Kohn T."/>
            <person name="Peeters S.H."/>
            <person name="Heuer A."/>
            <person name="Rast P."/>
            <person name="Oberbeckmann S."/>
            <person name="Bunk B."/>
            <person name="Jeske O."/>
            <person name="Meyerdierks A."/>
            <person name="Storesund J.E."/>
            <person name="Kallscheuer N."/>
            <person name="Luecker S."/>
            <person name="Lage O.M."/>
            <person name="Pohl T."/>
            <person name="Merkel B.J."/>
            <person name="Hornburger P."/>
            <person name="Mueller R.-W."/>
            <person name="Bruemmer F."/>
            <person name="Labrenz M."/>
            <person name="Spormann A.M."/>
            <person name="Op den Camp H."/>
            <person name="Overmann J."/>
            <person name="Amann R."/>
            <person name="Jetten M.S.M."/>
            <person name="Mascher T."/>
            <person name="Medema M.H."/>
            <person name="Devos D.P."/>
            <person name="Kaster A.-K."/>
            <person name="Ovreas L."/>
            <person name="Rohde M."/>
            <person name="Galperin M.Y."/>
            <person name="Jogler C."/>
        </authorList>
    </citation>
    <scope>NUCLEOTIDE SEQUENCE [LARGE SCALE GENOMIC DNA]</scope>
    <source>
        <strain evidence="9 10">TBK1r</strain>
    </source>
</reference>
<proteinExistence type="inferred from homology"/>
<keyword evidence="2" id="KW-1277">Toxin-antitoxin system</keyword>
<dbReference type="GO" id="GO:0004519">
    <property type="term" value="F:endonuclease activity"/>
    <property type="evidence" value="ECO:0007669"/>
    <property type="project" value="UniProtKB-KW"/>
</dbReference>
<evidence type="ECO:0000259" key="8">
    <source>
        <dbReference type="Pfam" id="PF01850"/>
    </source>
</evidence>
<evidence type="ECO:0000313" key="10">
    <source>
        <dbReference type="Proteomes" id="UP000318081"/>
    </source>
</evidence>
<dbReference type="EMBL" id="CP036432">
    <property type="protein sequence ID" value="QDV81250.1"/>
    <property type="molecule type" value="Genomic_DNA"/>
</dbReference>
<dbReference type="Proteomes" id="UP000318081">
    <property type="component" value="Chromosome"/>
</dbReference>
<evidence type="ECO:0000313" key="9">
    <source>
        <dbReference type="EMBL" id="QDV81250.1"/>
    </source>
</evidence>
<evidence type="ECO:0000256" key="7">
    <source>
        <dbReference type="ARBA" id="ARBA00038093"/>
    </source>
</evidence>
<dbReference type="EC" id="3.1.-.-" evidence="9"/>
<keyword evidence="5 9" id="KW-0378">Hydrolase</keyword>
<evidence type="ECO:0000256" key="1">
    <source>
        <dbReference type="ARBA" id="ARBA00001946"/>
    </source>
</evidence>
<keyword evidence="9" id="KW-0255">Endonuclease</keyword>
<evidence type="ECO:0000256" key="6">
    <source>
        <dbReference type="ARBA" id="ARBA00022842"/>
    </source>
</evidence>
<dbReference type="SUPFAM" id="SSF88723">
    <property type="entry name" value="PIN domain-like"/>
    <property type="match status" value="1"/>
</dbReference>
<dbReference type="PANTHER" id="PTHR33653">
    <property type="entry name" value="RIBONUCLEASE VAPC2"/>
    <property type="match status" value="1"/>
</dbReference>
<dbReference type="InterPro" id="IPR029060">
    <property type="entry name" value="PIN-like_dom_sf"/>
</dbReference>
<evidence type="ECO:0000256" key="5">
    <source>
        <dbReference type="ARBA" id="ARBA00022801"/>
    </source>
</evidence>
<dbReference type="Gene3D" id="3.40.50.1010">
    <property type="entry name" value="5'-nuclease"/>
    <property type="match status" value="1"/>
</dbReference>
<evidence type="ECO:0000256" key="4">
    <source>
        <dbReference type="ARBA" id="ARBA00022723"/>
    </source>
</evidence>
<dbReference type="RefSeq" id="WP_145207081.1">
    <property type="nucleotide sequence ID" value="NZ_CP036432.1"/>
</dbReference>
<keyword evidence="6" id="KW-0460">Magnesium</keyword>
<organism evidence="9 10">
    <name type="scientific">Stieleria magnilauensis</name>
    <dbReference type="NCBI Taxonomy" id="2527963"/>
    <lineage>
        <taxon>Bacteria</taxon>
        <taxon>Pseudomonadati</taxon>
        <taxon>Planctomycetota</taxon>
        <taxon>Planctomycetia</taxon>
        <taxon>Pirellulales</taxon>
        <taxon>Pirellulaceae</taxon>
        <taxon>Stieleria</taxon>
    </lineage>
</organism>
<sequence length="136" mass="15241">MRVLVDTDVVSYGLRADPRFDQFYGPTLASAEPFVSFMTIGELEHGAALRNWAEKRLGELRAYLSENFLSIMPTTEICRCWGQIRAEAKSRGRVLKPEDGWIAATSVVYGIPLMTNNRRDFEGIPGLQLITQEGST</sequence>
<comment type="similarity">
    <text evidence="7">Belongs to the PINc/VapC protein family.</text>
</comment>
<dbReference type="GO" id="GO:0016787">
    <property type="term" value="F:hydrolase activity"/>
    <property type="evidence" value="ECO:0007669"/>
    <property type="project" value="UniProtKB-KW"/>
</dbReference>
<keyword evidence="4" id="KW-0479">Metal-binding</keyword>
<gene>
    <name evidence="9" type="primary">vapC_1</name>
    <name evidence="9" type="ORF">TBK1r_01650</name>
</gene>
<name>A0ABX5XJV9_9BACT</name>
<dbReference type="PANTHER" id="PTHR33653:SF1">
    <property type="entry name" value="RIBONUCLEASE VAPC2"/>
    <property type="match status" value="1"/>
</dbReference>
<dbReference type="InterPro" id="IPR002716">
    <property type="entry name" value="PIN_dom"/>
</dbReference>
<evidence type="ECO:0000256" key="2">
    <source>
        <dbReference type="ARBA" id="ARBA00022649"/>
    </source>
</evidence>
<dbReference type="InterPro" id="IPR050556">
    <property type="entry name" value="Type_II_TA_system_RNase"/>
</dbReference>
<evidence type="ECO:0000256" key="3">
    <source>
        <dbReference type="ARBA" id="ARBA00022722"/>
    </source>
</evidence>
<protein>
    <submittedName>
        <fullName evidence="9">tRNA(fMet)-specific endonuclease VapC</fullName>
        <ecNumber evidence="9">3.1.-.-</ecNumber>
    </submittedName>
</protein>
<accession>A0ABX5XJV9</accession>
<dbReference type="Pfam" id="PF01850">
    <property type="entry name" value="PIN"/>
    <property type="match status" value="1"/>
</dbReference>
<comment type="cofactor">
    <cofactor evidence="1">
        <name>Mg(2+)</name>
        <dbReference type="ChEBI" id="CHEBI:18420"/>
    </cofactor>
</comment>
<keyword evidence="10" id="KW-1185">Reference proteome</keyword>
<feature type="domain" description="PIN" evidence="8">
    <location>
        <begin position="3"/>
        <end position="123"/>
    </location>
</feature>